<dbReference type="PANTHER" id="PTHR30218">
    <property type="entry name" value="POLYPHOSPHATE KINASE"/>
    <property type="match status" value="1"/>
</dbReference>
<protein>
    <recommendedName>
        <fullName evidence="1">ATP-polyphosphate phosphotransferase</fullName>
        <ecNumber evidence="1">2.7.4.1</ecNumber>
    </recommendedName>
</protein>
<dbReference type="SUPFAM" id="SSF56024">
    <property type="entry name" value="Phospholipase D/nuclease"/>
    <property type="match status" value="2"/>
</dbReference>
<dbReference type="EMBL" id="LJJR01000018">
    <property type="protein sequence ID" value="KPD30368.1"/>
    <property type="molecule type" value="Genomic_DNA"/>
</dbReference>
<dbReference type="PATRIC" id="fig|37636.3.peg.517"/>
<evidence type="ECO:0000259" key="10">
    <source>
        <dbReference type="Pfam" id="PF17941"/>
    </source>
</evidence>
<dbReference type="Gene3D" id="3.30.870.10">
    <property type="entry name" value="Endonuclease Chain A"/>
    <property type="match status" value="2"/>
</dbReference>
<feature type="domain" description="Polyphosphate kinase C-terminal" evidence="9">
    <location>
        <begin position="484"/>
        <end position="619"/>
    </location>
</feature>
<evidence type="ECO:0000256" key="3">
    <source>
        <dbReference type="ARBA" id="ARBA00022679"/>
    </source>
</evidence>
<evidence type="ECO:0000259" key="9">
    <source>
        <dbReference type="Pfam" id="PF13090"/>
    </source>
</evidence>
<evidence type="ECO:0000256" key="2">
    <source>
        <dbReference type="ARBA" id="ARBA00022553"/>
    </source>
</evidence>
<dbReference type="GO" id="GO:0008976">
    <property type="term" value="F:polyphosphate kinase activity"/>
    <property type="evidence" value="ECO:0007669"/>
    <property type="project" value="InterPro"/>
</dbReference>
<keyword evidence="6" id="KW-0067">ATP-binding</keyword>
<dbReference type="AlphaFoldDB" id="A0A0N0IQJ3"/>
<dbReference type="Pfam" id="PF17941">
    <property type="entry name" value="PP_kinase_C_1"/>
    <property type="match status" value="1"/>
</dbReference>
<comment type="caution">
    <text evidence="11">The sequence shown here is derived from an EMBL/GenBank/DDBJ whole genome shotgun (WGS) entry which is preliminary data.</text>
</comment>
<dbReference type="InterPro" id="IPR041108">
    <property type="entry name" value="PP_kinase_C_1"/>
</dbReference>
<dbReference type="Pfam" id="PF13090">
    <property type="entry name" value="PP_kinase_C"/>
    <property type="match status" value="1"/>
</dbReference>
<evidence type="ECO:0000313" key="11">
    <source>
        <dbReference type="EMBL" id="KPD30368.1"/>
    </source>
</evidence>
<dbReference type="GO" id="GO:0006799">
    <property type="term" value="P:polyphosphate biosynthetic process"/>
    <property type="evidence" value="ECO:0007669"/>
    <property type="project" value="InterPro"/>
</dbReference>
<dbReference type="SUPFAM" id="SSF143724">
    <property type="entry name" value="PHP14-like"/>
    <property type="match status" value="1"/>
</dbReference>
<dbReference type="GO" id="GO:0009358">
    <property type="term" value="C:polyphosphate kinase complex"/>
    <property type="evidence" value="ECO:0007669"/>
    <property type="project" value="InterPro"/>
</dbReference>
<feature type="domain" description="Polyphosphate kinase middle" evidence="7">
    <location>
        <begin position="143"/>
        <end position="255"/>
    </location>
</feature>
<evidence type="ECO:0000259" key="7">
    <source>
        <dbReference type="Pfam" id="PF02503"/>
    </source>
</evidence>
<organism evidence="11 12">
    <name type="scientific">Thermus scotoductus</name>
    <dbReference type="NCBI Taxonomy" id="37636"/>
    <lineage>
        <taxon>Bacteria</taxon>
        <taxon>Thermotogati</taxon>
        <taxon>Deinococcota</taxon>
        <taxon>Deinococci</taxon>
        <taxon>Thermales</taxon>
        <taxon>Thermaceae</taxon>
        <taxon>Thermus</taxon>
    </lineage>
</organism>
<dbReference type="Pfam" id="PF13089">
    <property type="entry name" value="PP_kinase_N"/>
    <property type="match status" value="1"/>
</dbReference>
<dbReference type="EC" id="2.7.4.1" evidence="1"/>
<evidence type="ECO:0000256" key="5">
    <source>
        <dbReference type="ARBA" id="ARBA00022777"/>
    </source>
</evidence>
<dbReference type="Pfam" id="PF02503">
    <property type="entry name" value="PP_kinase"/>
    <property type="match status" value="1"/>
</dbReference>
<dbReference type="PANTHER" id="PTHR30218:SF0">
    <property type="entry name" value="POLYPHOSPHATE KINASE"/>
    <property type="match status" value="1"/>
</dbReference>
<evidence type="ECO:0000259" key="8">
    <source>
        <dbReference type="Pfam" id="PF13089"/>
    </source>
</evidence>
<dbReference type="InterPro" id="IPR024953">
    <property type="entry name" value="PP_kinase_middle"/>
</dbReference>
<name>A0A0N0IQJ3_THESC</name>
<dbReference type="InterPro" id="IPR003414">
    <property type="entry name" value="PP_kinase"/>
</dbReference>
<dbReference type="InterPro" id="IPR036830">
    <property type="entry name" value="PP_kinase_middle_dom_sf"/>
</dbReference>
<evidence type="ECO:0000256" key="1">
    <source>
        <dbReference type="ARBA" id="ARBA00012960"/>
    </source>
</evidence>
<keyword evidence="4" id="KW-0547">Nucleotide-binding</keyword>
<keyword evidence="2" id="KW-0597">Phosphoprotein</keyword>
<dbReference type="InterPro" id="IPR036832">
    <property type="entry name" value="PPK_N_dom_sf"/>
</dbReference>
<dbReference type="InterPro" id="IPR025198">
    <property type="entry name" value="PPK_N_dom"/>
</dbReference>
<accession>A0A0N0IQJ3</accession>
<reference evidence="11 12" key="1">
    <citation type="submission" date="2015-09" db="EMBL/GenBank/DDBJ databases">
        <title>Draft genome sequence of Thermus scotoductus strain K1 isolated from a geothermal spring in Nagorno-Karabakh, Armenia.</title>
        <authorList>
            <person name="Saghatelyan A."/>
            <person name="Poghosyan L."/>
            <person name="Panosyan H."/>
            <person name="Birkeland N.-K."/>
        </authorList>
    </citation>
    <scope>NUCLEOTIDE SEQUENCE [LARGE SCALE GENOMIC DNA]</scope>
    <source>
        <strain evidence="11 12">K1</strain>
    </source>
</reference>
<feature type="domain" description="Polyphosphate kinase C-terminal" evidence="10">
    <location>
        <begin position="287"/>
        <end position="440"/>
    </location>
</feature>
<proteinExistence type="predicted"/>
<keyword evidence="3" id="KW-0808">Transferase</keyword>
<gene>
    <name evidence="11" type="ORF">AN926_07225</name>
</gene>
<dbReference type="Proteomes" id="UP000053099">
    <property type="component" value="Unassembled WGS sequence"/>
</dbReference>
<feature type="domain" description="Polyphosphate kinase N-terminal" evidence="8">
    <location>
        <begin position="6"/>
        <end position="51"/>
    </location>
</feature>
<dbReference type="SUPFAM" id="SSF140356">
    <property type="entry name" value="PPK N-terminal domain-like"/>
    <property type="match status" value="1"/>
</dbReference>
<evidence type="ECO:0000313" key="12">
    <source>
        <dbReference type="Proteomes" id="UP000053099"/>
    </source>
</evidence>
<dbReference type="Gene3D" id="3.30.1840.10">
    <property type="entry name" value="Polyphosphate kinase middle domain"/>
    <property type="match status" value="1"/>
</dbReference>
<dbReference type="Gene3D" id="1.20.58.310">
    <property type="entry name" value="Polyphosphate kinase N-terminal domain"/>
    <property type="match status" value="1"/>
</dbReference>
<sequence length="633" mass="72151">MHLLPEASWLQFNRRVLLQTERPDFPLLERMRFLAIWNRNLDEFFAARIAKPFWEKRGSPAHRALLEEAYAQARLACQRYQALLREARPRLEVLEPQDLDEEDWLYFRVYLAEVVAPRTDLIPWEAASDLSHGALYFASEDYLVRLPQDLPRLLPVPGRDGTYVRLGALMRARSDLFLPEPSPLYELRVLRLLESERARADWDELAQSLEGRQEGMATLLVVEEGFPEAWLEALRGTLELTPEEVFLLPPPLNLTLVERLVAEGPREWLFPPLKPERPRGFLKKPLAHLERKDLLLYHPFADYAAVERFAQEALSPEVAEVWATLYRIGEENPLAEALIQAARAGKKVHVLLEGRARFDELLNLHWYLRFLRAGVEVLPLPERKVHAKALLLLTHQGKGYVHLGTGNYNPQNGRLYTDFSLFTGRLEVVREVHSFFQAMRASLPGEGLGGLAAKQASEVVSPGETGLEASLALSLLRTGEAIRNLLVEEIAKKAHPKGRIILKFNHLTDPAVLQALVQAAEAGARVDLLVRSTLTLLHPAFRAKSLVGRFLEHARVAAFRAGGTWRVYLTSADAMPRNFQSRFELLFPVLDKEAKKQVLRVLKRQIRDNRNSFLLTPKGEEPLWGGNQDAHRW</sequence>
<evidence type="ECO:0000256" key="6">
    <source>
        <dbReference type="ARBA" id="ARBA00022840"/>
    </source>
</evidence>
<keyword evidence="5 11" id="KW-0418">Kinase</keyword>
<dbReference type="InterPro" id="IPR025200">
    <property type="entry name" value="PPK_C_dom2"/>
</dbReference>
<evidence type="ECO:0000256" key="4">
    <source>
        <dbReference type="ARBA" id="ARBA00022741"/>
    </source>
</evidence>